<organism evidence="10 11">
    <name type="scientific">Ectothiorhodospira magna</name>
    <dbReference type="NCBI Taxonomy" id="867345"/>
    <lineage>
        <taxon>Bacteria</taxon>
        <taxon>Pseudomonadati</taxon>
        <taxon>Pseudomonadota</taxon>
        <taxon>Gammaproteobacteria</taxon>
        <taxon>Chromatiales</taxon>
        <taxon>Ectothiorhodospiraceae</taxon>
        <taxon>Ectothiorhodospira</taxon>
    </lineage>
</organism>
<dbReference type="SUPFAM" id="SSF52972">
    <property type="entry name" value="ITPase-like"/>
    <property type="match status" value="1"/>
</dbReference>
<gene>
    <name evidence="10" type="ORF">SAMN05421693_11545</name>
</gene>
<proteinExistence type="inferred from homology"/>
<evidence type="ECO:0000256" key="7">
    <source>
        <dbReference type="ARBA" id="ARBA00060749"/>
    </source>
</evidence>
<reference evidence="10 11" key="1">
    <citation type="submission" date="2016-10" db="EMBL/GenBank/DDBJ databases">
        <authorList>
            <person name="de Groot N.N."/>
        </authorList>
    </citation>
    <scope>NUCLEOTIDE SEQUENCE [LARGE SCALE GENOMIC DNA]</scope>
    <source>
        <strain evidence="10 11">B7-7</strain>
    </source>
</reference>
<evidence type="ECO:0000256" key="4">
    <source>
        <dbReference type="ARBA" id="ARBA00023080"/>
    </source>
</evidence>
<dbReference type="EMBL" id="FOFO01000015">
    <property type="protein sequence ID" value="SEQ05856.1"/>
    <property type="molecule type" value="Genomic_DNA"/>
</dbReference>
<dbReference type="PIRSF" id="PIRSF006305">
    <property type="entry name" value="Maf"/>
    <property type="match status" value="1"/>
</dbReference>
<dbReference type="Gene3D" id="3.90.950.10">
    <property type="match status" value="1"/>
</dbReference>
<sequence length="203" mass="22040">MTRAPRTLVLASTSPFRRALLERLGLPFSTCAPDVDETPRPGEPPAAMVARLARAKAEAVRDRFPGALIIGSDQCAELDGKILGKPGNHERAVAQLSAASGRSVAFHTGLCLLDAESGERQEAVEPFRVHFRTLGREEIEDYVRREQPYGCAGSFKSEGLGIALFERLEGDDPTALIGLPLIALCRMLAQAHRPVLNPGTFRR</sequence>
<dbReference type="OrthoDB" id="9813694at2"/>
<feature type="site" description="Important for substrate specificity" evidence="9">
    <location>
        <position position="158"/>
    </location>
</feature>
<evidence type="ECO:0000256" key="2">
    <source>
        <dbReference type="ARBA" id="ARBA00022490"/>
    </source>
</evidence>
<keyword evidence="4 9" id="KW-0546">Nucleotide metabolism</keyword>
<evidence type="ECO:0000256" key="8">
    <source>
        <dbReference type="ARBA" id="ARBA00068163"/>
    </source>
</evidence>
<comment type="subcellular location">
    <subcellularLocation>
        <location evidence="1 9">Cytoplasm</location>
    </subcellularLocation>
</comment>
<comment type="similarity">
    <text evidence="7 9">Belongs to the Maf family. YceF subfamily.</text>
</comment>
<dbReference type="NCBIfam" id="TIGR00172">
    <property type="entry name" value="maf"/>
    <property type="match status" value="1"/>
</dbReference>
<dbReference type="RefSeq" id="WP_090206700.1">
    <property type="nucleotide sequence ID" value="NZ_FOFO01000015.1"/>
</dbReference>
<feature type="site" description="Important for substrate specificity" evidence="9">
    <location>
        <position position="16"/>
    </location>
</feature>
<dbReference type="CDD" id="cd00555">
    <property type="entry name" value="Maf"/>
    <property type="match status" value="1"/>
</dbReference>
<dbReference type="GO" id="GO:0009117">
    <property type="term" value="P:nucleotide metabolic process"/>
    <property type="evidence" value="ECO:0007669"/>
    <property type="project" value="UniProtKB-KW"/>
</dbReference>
<dbReference type="Proteomes" id="UP000199496">
    <property type="component" value="Unassembled WGS sequence"/>
</dbReference>
<comment type="caution">
    <text evidence="9">Lacks conserved residue(s) required for the propagation of feature annotation.</text>
</comment>
<evidence type="ECO:0000256" key="3">
    <source>
        <dbReference type="ARBA" id="ARBA00022801"/>
    </source>
</evidence>
<dbReference type="Pfam" id="PF02545">
    <property type="entry name" value="Maf"/>
    <property type="match status" value="1"/>
</dbReference>
<evidence type="ECO:0000313" key="11">
    <source>
        <dbReference type="Proteomes" id="UP000199496"/>
    </source>
</evidence>
<dbReference type="InterPro" id="IPR003697">
    <property type="entry name" value="Maf-like"/>
</dbReference>
<dbReference type="PANTHER" id="PTHR43213">
    <property type="entry name" value="BIFUNCTIONAL DTTP/UTP PYROPHOSPHATASE/METHYLTRANSFERASE PROTEIN-RELATED"/>
    <property type="match status" value="1"/>
</dbReference>
<comment type="cofactor">
    <cofactor evidence="9">
        <name>a divalent metal cation</name>
        <dbReference type="ChEBI" id="CHEBI:60240"/>
    </cofactor>
</comment>
<dbReference type="AlphaFoldDB" id="A0A1H9CX76"/>
<dbReference type="GO" id="GO:0005737">
    <property type="term" value="C:cytoplasm"/>
    <property type="evidence" value="ECO:0007669"/>
    <property type="project" value="UniProtKB-SubCell"/>
</dbReference>
<keyword evidence="11" id="KW-1185">Reference proteome</keyword>
<dbReference type="EC" id="3.6.1.-" evidence="9"/>
<dbReference type="HAMAP" id="MF_00528">
    <property type="entry name" value="Maf"/>
    <property type="match status" value="1"/>
</dbReference>
<accession>A0A1H9CX76</accession>
<keyword evidence="2 9" id="KW-0963">Cytoplasm</keyword>
<comment type="function">
    <text evidence="6 9">Nucleoside triphosphate pyrophosphatase that hydrolyzes 7-methyl-GTP (m(7)GTP). May have a dual role in cell division arrest and in preventing the incorporation of modified nucleotides into cellular nucleic acids.</text>
</comment>
<feature type="site" description="Important for substrate specificity" evidence="9">
    <location>
        <position position="74"/>
    </location>
</feature>
<evidence type="ECO:0000313" key="10">
    <source>
        <dbReference type="EMBL" id="SEQ05856.1"/>
    </source>
</evidence>
<feature type="active site" description="Proton acceptor" evidence="9">
    <location>
        <position position="73"/>
    </location>
</feature>
<dbReference type="FunFam" id="3.90.950.10:FF:000005">
    <property type="entry name" value="7-methyl-GTP pyrophosphatase"/>
    <property type="match status" value="1"/>
</dbReference>
<comment type="catalytic activity">
    <reaction evidence="5 9">
        <text>N(7)-methyl-GTP + H2O = N(7)-methyl-GMP + diphosphate + H(+)</text>
        <dbReference type="Rhea" id="RHEA:58744"/>
        <dbReference type="ChEBI" id="CHEBI:15377"/>
        <dbReference type="ChEBI" id="CHEBI:15378"/>
        <dbReference type="ChEBI" id="CHEBI:33019"/>
        <dbReference type="ChEBI" id="CHEBI:58285"/>
        <dbReference type="ChEBI" id="CHEBI:87133"/>
    </reaction>
</comment>
<evidence type="ECO:0000256" key="6">
    <source>
        <dbReference type="ARBA" id="ARBA00053369"/>
    </source>
</evidence>
<dbReference type="InterPro" id="IPR029001">
    <property type="entry name" value="ITPase-like_fam"/>
</dbReference>
<protein>
    <recommendedName>
        <fullName evidence="8 9">7-methyl-GTP pyrophosphatase</fullName>
        <shortName evidence="9">m(7)GTP pyrophosphatase</shortName>
        <ecNumber evidence="9">3.6.1.-</ecNumber>
    </recommendedName>
</protein>
<name>A0A1H9CX76_9GAMM</name>
<dbReference type="STRING" id="867345.SAMN05421693_11545"/>
<evidence type="ECO:0000256" key="9">
    <source>
        <dbReference type="HAMAP-Rule" id="MF_00528"/>
    </source>
</evidence>
<dbReference type="GO" id="GO:0047429">
    <property type="term" value="F:nucleoside triphosphate diphosphatase activity"/>
    <property type="evidence" value="ECO:0007669"/>
    <property type="project" value="InterPro"/>
</dbReference>
<keyword evidence="3 9" id="KW-0378">Hydrolase</keyword>
<dbReference type="PANTHER" id="PTHR43213:SF10">
    <property type="entry name" value="7-METHYL-GTP PYROPHOSPHATASE"/>
    <property type="match status" value="1"/>
</dbReference>
<evidence type="ECO:0000256" key="5">
    <source>
        <dbReference type="ARBA" id="ARBA00050213"/>
    </source>
</evidence>
<evidence type="ECO:0000256" key="1">
    <source>
        <dbReference type="ARBA" id="ARBA00004496"/>
    </source>
</evidence>